<name>A0A1D8JE27_9BACL</name>
<dbReference type="Gene3D" id="3.90.70.10">
    <property type="entry name" value="Cysteine proteinases"/>
    <property type="match status" value="1"/>
</dbReference>
<dbReference type="Pfam" id="PF13529">
    <property type="entry name" value="Peptidase_C39_2"/>
    <property type="match status" value="1"/>
</dbReference>
<dbReference type="KEGG" id="surl:BI350_04785"/>
<reference evidence="2 3" key="1">
    <citation type="submission" date="2016-09" db="EMBL/GenBank/DDBJ databases">
        <title>Complete genome sequence of the Lysinibacillus sphaericus LMG 22257, a specie of Bacillus with ureolytic activity that can effectively biodeposit calcium carbonate.</title>
        <authorList>
            <person name="Yan W."/>
        </authorList>
    </citation>
    <scope>NUCLEOTIDE SEQUENCE [LARGE SCALE GENOMIC DNA]</scope>
    <source>
        <strain evidence="2 3">LMG 22257</strain>
    </source>
</reference>
<dbReference type="RefSeq" id="WP_075527075.1">
    <property type="nucleotide sequence ID" value="NZ_CP017560.1"/>
</dbReference>
<evidence type="ECO:0000313" key="3">
    <source>
        <dbReference type="Proteomes" id="UP000185746"/>
    </source>
</evidence>
<dbReference type="Proteomes" id="UP000185746">
    <property type="component" value="Chromosome"/>
</dbReference>
<dbReference type="InterPro" id="IPR039564">
    <property type="entry name" value="Peptidase_C39-like"/>
</dbReference>
<protein>
    <recommendedName>
        <fullName evidence="1">Peptidase C39-like domain-containing protein</fullName>
    </recommendedName>
</protein>
<dbReference type="EMBL" id="CP017560">
    <property type="protein sequence ID" value="AOV06951.1"/>
    <property type="molecule type" value="Genomic_DNA"/>
</dbReference>
<evidence type="ECO:0000313" key="2">
    <source>
        <dbReference type="EMBL" id="AOV06951.1"/>
    </source>
</evidence>
<proteinExistence type="predicted"/>
<evidence type="ECO:0000259" key="1">
    <source>
        <dbReference type="Pfam" id="PF13529"/>
    </source>
</evidence>
<sequence length="175" mass="20762">MKNILALKKKSQFDPDIHKRYRASACGPVTAYTILDYYFPNHFQDINQLYKRLGGTAIGLFTWRFVRNLAKILGDDWVVAACSIEEVKRQIDKGNPVAAKFDKWFRWKWRGRYSFDYHWVPVVGYEECEYGLMLFIHDNGSKNRPCQIRKVPYAPNRDILTFVKVYKKIRQQDDL</sequence>
<accession>A0A1D8JE27</accession>
<keyword evidence="3" id="KW-1185">Reference proteome</keyword>
<dbReference type="AlphaFoldDB" id="A0A1D8JE27"/>
<feature type="domain" description="Peptidase C39-like" evidence="1">
    <location>
        <begin position="15"/>
        <end position="129"/>
    </location>
</feature>
<gene>
    <name evidence="2" type="ORF">BI350_04785</name>
</gene>
<organism evidence="2 3">
    <name type="scientific">Sporosarcina ureilytica</name>
    <dbReference type="NCBI Taxonomy" id="298596"/>
    <lineage>
        <taxon>Bacteria</taxon>
        <taxon>Bacillati</taxon>
        <taxon>Bacillota</taxon>
        <taxon>Bacilli</taxon>
        <taxon>Bacillales</taxon>
        <taxon>Caryophanaceae</taxon>
        <taxon>Sporosarcina</taxon>
    </lineage>
</organism>